<evidence type="ECO:0000313" key="3">
    <source>
        <dbReference type="EMBL" id="MRT01274.1"/>
    </source>
</evidence>
<evidence type="ECO:0000256" key="2">
    <source>
        <dbReference type="SAM" id="SignalP"/>
    </source>
</evidence>
<evidence type="ECO:0000256" key="1">
    <source>
        <dbReference type="SAM" id="MobiDB-lite"/>
    </source>
</evidence>
<accession>A0A7X2HRJ3</accession>
<dbReference type="Proteomes" id="UP000441032">
    <property type="component" value="Unassembled WGS sequence"/>
</dbReference>
<sequence length="181" mass="20624">MRGRTMSRRRMSHVLRLSPLCLAVVLTACGASEDDELQQWMQQARQSVSTTVPPLPEPKPYAPREYTTTKQTDPFSVQKVAELSRAQNESPEPNRRREPLEDYPLEAFKLVGTMKRNGETEAVVSVGDKTQHVHVGQYIGQNYGRIVRIGDQELTLRELVREGTTEWKEKMTTLKVQESAQ</sequence>
<dbReference type="PROSITE" id="PS51257">
    <property type="entry name" value="PROKAR_LIPOPROTEIN"/>
    <property type="match status" value="1"/>
</dbReference>
<feature type="signal peptide" evidence="2">
    <location>
        <begin position="1"/>
        <end position="30"/>
    </location>
</feature>
<feature type="compositionally biased region" description="Polar residues" evidence="1">
    <location>
        <begin position="66"/>
        <end position="75"/>
    </location>
</feature>
<dbReference type="InterPro" id="IPR007446">
    <property type="entry name" value="PilP"/>
</dbReference>
<dbReference type="EMBL" id="WJYN01000011">
    <property type="protein sequence ID" value="MRT01274.1"/>
    <property type="molecule type" value="Genomic_DNA"/>
</dbReference>
<feature type="chain" id="PRO_5030911690" evidence="2">
    <location>
        <begin position="31"/>
        <end position="181"/>
    </location>
</feature>
<evidence type="ECO:0000313" key="4">
    <source>
        <dbReference type="Proteomes" id="UP000441032"/>
    </source>
</evidence>
<dbReference type="RefSeq" id="WP_004634554.1">
    <property type="nucleotide sequence ID" value="NZ_CP104381.1"/>
</dbReference>
<name>A0A7X2HRJ3_RALPI</name>
<reference evidence="3 4" key="1">
    <citation type="submission" date="2019-11" db="EMBL/GenBank/DDBJ databases">
        <title>Phenotypic characterization of an OXA-22 and OXA-60 co-producing Ralstonia pickettii clinical strain.</title>
        <authorList>
            <person name="He F."/>
        </authorList>
    </citation>
    <scope>NUCLEOTIDE SEQUENCE [LARGE SCALE GENOMIC DNA]</scope>
    <source>
        <strain evidence="3 4">PSLESD1</strain>
    </source>
</reference>
<keyword evidence="2" id="KW-0732">Signal</keyword>
<protein>
    <submittedName>
        <fullName evidence="3">Pilus assembly protein PilP</fullName>
    </submittedName>
</protein>
<dbReference type="AlphaFoldDB" id="A0A7X2HRJ3"/>
<dbReference type="Gene3D" id="2.30.30.830">
    <property type="match status" value="1"/>
</dbReference>
<proteinExistence type="predicted"/>
<dbReference type="Pfam" id="PF04351">
    <property type="entry name" value="PilP"/>
    <property type="match status" value="1"/>
</dbReference>
<organism evidence="3 4">
    <name type="scientific">Ralstonia pickettii</name>
    <name type="common">Burkholderia pickettii</name>
    <dbReference type="NCBI Taxonomy" id="329"/>
    <lineage>
        <taxon>Bacteria</taxon>
        <taxon>Pseudomonadati</taxon>
        <taxon>Pseudomonadota</taxon>
        <taxon>Betaproteobacteria</taxon>
        <taxon>Burkholderiales</taxon>
        <taxon>Burkholderiaceae</taxon>
        <taxon>Ralstonia</taxon>
    </lineage>
</organism>
<gene>
    <name evidence="3" type="ORF">GJQ57_21730</name>
</gene>
<feature type="compositionally biased region" description="Polar residues" evidence="1">
    <location>
        <begin position="42"/>
        <end position="52"/>
    </location>
</feature>
<feature type="region of interest" description="Disordered" evidence="1">
    <location>
        <begin position="42"/>
        <end position="75"/>
    </location>
</feature>
<comment type="caution">
    <text evidence="3">The sequence shown here is derived from an EMBL/GenBank/DDBJ whole genome shotgun (WGS) entry which is preliminary data.</text>
</comment>
<dbReference type="PIRSF" id="PIRSF016481">
    <property type="entry name" value="Pilus_assembly_PilP"/>
    <property type="match status" value="1"/>
</dbReference>